<proteinExistence type="predicted"/>
<name>A0AAV4TAJ1_9ARAC</name>
<protein>
    <submittedName>
        <fullName evidence="1">Uncharacterized protein</fullName>
    </submittedName>
</protein>
<keyword evidence="2" id="KW-1185">Reference proteome</keyword>
<reference evidence="1 2" key="1">
    <citation type="submission" date="2021-06" db="EMBL/GenBank/DDBJ databases">
        <title>Caerostris darwini draft genome.</title>
        <authorList>
            <person name="Kono N."/>
            <person name="Arakawa K."/>
        </authorList>
    </citation>
    <scope>NUCLEOTIDE SEQUENCE [LARGE SCALE GENOMIC DNA]</scope>
</reference>
<evidence type="ECO:0000313" key="1">
    <source>
        <dbReference type="EMBL" id="GIY41780.1"/>
    </source>
</evidence>
<evidence type="ECO:0000313" key="2">
    <source>
        <dbReference type="Proteomes" id="UP001054837"/>
    </source>
</evidence>
<sequence>MGVGRGAFSKDVRFISTHRFVPFLSFHNTHLTSIPPVRALWASKAGFTSRPVIKQPLFSLSRQFTATAKRVLWHNLSGDYGITCQLFSDETLADAFLFLFFLFFFGKVLLAQDEISPPWKYF</sequence>
<organism evidence="1 2">
    <name type="scientific">Caerostris darwini</name>
    <dbReference type="NCBI Taxonomy" id="1538125"/>
    <lineage>
        <taxon>Eukaryota</taxon>
        <taxon>Metazoa</taxon>
        <taxon>Ecdysozoa</taxon>
        <taxon>Arthropoda</taxon>
        <taxon>Chelicerata</taxon>
        <taxon>Arachnida</taxon>
        <taxon>Araneae</taxon>
        <taxon>Araneomorphae</taxon>
        <taxon>Entelegynae</taxon>
        <taxon>Araneoidea</taxon>
        <taxon>Araneidae</taxon>
        <taxon>Caerostris</taxon>
    </lineage>
</organism>
<accession>A0AAV4TAJ1</accession>
<dbReference type="Proteomes" id="UP001054837">
    <property type="component" value="Unassembled WGS sequence"/>
</dbReference>
<dbReference type="AlphaFoldDB" id="A0AAV4TAJ1"/>
<gene>
    <name evidence="1" type="ORF">CDAR_397621</name>
</gene>
<comment type="caution">
    <text evidence="1">The sequence shown here is derived from an EMBL/GenBank/DDBJ whole genome shotgun (WGS) entry which is preliminary data.</text>
</comment>
<dbReference type="EMBL" id="BPLQ01009110">
    <property type="protein sequence ID" value="GIY41780.1"/>
    <property type="molecule type" value="Genomic_DNA"/>
</dbReference>